<dbReference type="InterPro" id="IPR049704">
    <property type="entry name" value="Aminotrans_3_PPA_site"/>
</dbReference>
<feature type="coiled-coil region" evidence="6">
    <location>
        <begin position="1378"/>
        <end position="1419"/>
    </location>
</feature>
<feature type="coiled-coil region" evidence="6">
    <location>
        <begin position="750"/>
        <end position="784"/>
    </location>
</feature>
<dbReference type="Gene3D" id="3.40.50.300">
    <property type="entry name" value="P-loop containing nucleotide triphosphate hydrolases"/>
    <property type="match status" value="2"/>
</dbReference>
<evidence type="ECO:0000256" key="1">
    <source>
        <dbReference type="ARBA" id="ARBA00001933"/>
    </source>
</evidence>
<comment type="cofactor">
    <cofactor evidence="1">
        <name>pyridoxal 5'-phosphate</name>
        <dbReference type="ChEBI" id="CHEBI:597326"/>
    </cofactor>
</comment>
<evidence type="ECO:0000256" key="3">
    <source>
        <dbReference type="ARBA" id="ARBA00022691"/>
    </source>
</evidence>
<dbReference type="GO" id="GO:0007062">
    <property type="term" value="P:sister chromatid cohesion"/>
    <property type="evidence" value="ECO:0007669"/>
    <property type="project" value="InterPro"/>
</dbReference>
<name>A0AAE0RZK0_9BIVA</name>
<dbReference type="InterPro" id="IPR015421">
    <property type="entry name" value="PyrdxlP-dep_Trfase_major"/>
</dbReference>
<dbReference type="Proteomes" id="UP001195483">
    <property type="component" value="Unassembled WGS sequence"/>
</dbReference>
<dbReference type="NCBIfam" id="TIGR02168">
    <property type="entry name" value="SMC_prok_B"/>
    <property type="match status" value="1"/>
</dbReference>
<reference evidence="8" key="1">
    <citation type="journal article" date="2021" name="Genome Biol. Evol.">
        <title>A High-Quality Reference Genome for a Parasitic Bivalve with Doubly Uniparental Inheritance (Bivalvia: Unionida).</title>
        <authorList>
            <person name="Smith C.H."/>
        </authorList>
    </citation>
    <scope>NUCLEOTIDE SEQUENCE</scope>
    <source>
        <strain evidence="8">CHS0354</strain>
    </source>
</reference>
<dbReference type="PROSITE" id="PS00600">
    <property type="entry name" value="AA_TRANSFER_CLASS_3"/>
    <property type="match status" value="1"/>
</dbReference>
<evidence type="ECO:0000256" key="6">
    <source>
        <dbReference type="SAM" id="Coils"/>
    </source>
</evidence>
<dbReference type="InterPro" id="IPR010935">
    <property type="entry name" value="SMC_hinge"/>
</dbReference>
<accession>A0AAE0RZK0</accession>
<feature type="coiled-coil region" evidence="6">
    <location>
        <begin position="904"/>
        <end position="987"/>
    </location>
</feature>
<dbReference type="CDD" id="cd00610">
    <property type="entry name" value="OAT_like"/>
    <property type="match status" value="1"/>
</dbReference>
<feature type="coiled-coil region" evidence="6">
    <location>
        <begin position="1566"/>
        <end position="1593"/>
    </location>
</feature>
<reference evidence="8" key="3">
    <citation type="submission" date="2023-05" db="EMBL/GenBank/DDBJ databases">
        <authorList>
            <person name="Smith C.H."/>
        </authorList>
    </citation>
    <scope>NUCLEOTIDE SEQUENCE</scope>
    <source>
        <strain evidence="8">CHS0354</strain>
        <tissue evidence="8">Mantle</tissue>
    </source>
</reference>
<keyword evidence="5 6" id="KW-0175">Coiled coil</keyword>
<comment type="caution">
    <text evidence="8">The sequence shown here is derived from an EMBL/GenBank/DDBJ whole genome shotgun (WGS) entry which is preliminary data.</text>
</comment>
<dbReference type="InterPro" id="IPR011890">
    <property type="entry name" value="SMC_prok"/>
</dbReference>
<dbReference type="GO" id="GO:0030170">
    <property type="term" value="F:pyridoxal phosphate binding"/>
    <property type="evidence" value="ECO:0007669"/>
    <property type="project" value="InterPro"/>
</dbReference>
<dbReference type="Gene3D" id="1.20.910.10">
    <property type="entry name" value="Heme oxygenase-like"/>
    <property type="match status" value="1"/>
</dbReference>
<dbReference type="InterPro" id="IPR036277">
    <property type="entry name" value="SMC_hinge_sf"/>
</dbReference>
<organism evidence="8 9">
    <name type="scientific">Potamilus streckersoni</name>
    <dbReference type="NCBI Taxonomy" id="2493646"/>
    <lineage>
        <taxon>Eukaryota</taxon>
        <taxon>Metazoa</taxon>
        <taxon>Spiralia</taxon>
        <taxon>Lophotrochozoa</taxon>
        <taxon>Mollusca</taxon>
        <taxon>Bivalvia</taxon>
        <taxon>Autobranchia</taxon>
        <taxon>Heteroconchia</taxon>
        <taxon>Palaeoheterodonta</taxon>
        <taxon>Unionida</taxon>
        <taxon>Unionoidea</taxon>
        <taxon>Unionidae</taxon>
        <taxon>Ambleminae</taxon>
        <taxon>Lampsilini</taxon>
        <taxon>Potamilus</taxon>
    </lineage>
</organism>
<dbReference type="GO" id="GO:0030261">
    <property type="term" value="P:chromosome condensation"/>
    <property type="evidence" value="ECO:0007669"/>
    <property type="project" value="InterPro"/>
</dbReference>
<evidence type="ECO:0000256" key="5">
    <source>
        <dbReference type="ARBA" id="ARBA00023054"/>
    </source>
</evidence>
<reference evidence="8" key="2">
    <citation type="journal article" date="2021" name="Genome Biol. Evol.">
        <title>Developing a high-quality reference genome for a parasitic bivalve with doubly uniparental inheritance (Bivalvia: Unionida).</title>
        <authorList>
            <person name="Smith C.H."/>
        </authorList>
    </citation>
    <scope>NUCLEOTIDE SEQUENCE</scope>
    <source>
        <strain evidence="8">CHS0354</strain>
        <tissue evidence="8">Mantle</tissue>
    </source>
</reference>
<feature type="coiled-coil region" evidence="6">
    <location>
        <begin position="697"/>
        <end position="724"/>
    </location>
</feature>
<dbReference type="Gene3D" id="3.30.70.1620">
    <property type="match status" value="1"/>
</dbReference>
<dbReference type="GO" id="GO:0004015">
    <property type="term" value="F:adenosylmethionine-8-amino-7-oxononanoate transaminase activity"/>
    <property type="evidence" value="ECO:0007669"/>
    <property type="project" value="InterPro"/>
</dbReference>
<dbReference type="FunFam" id="3.40.640.10:FF:000004">
    <property type="entry name" value="Acetylornithine aminotransferase"/>
    <property type="match status" value="1"/>
</dbReference>
<proteinExistence type="inferred from homology"/>
<dbReference type="Gene3D" id="1.20.1060.20">
    <property type="match status" value="1"/>
</dbReference>
<dbReference type="SUPFAM" id="SSF48613">
    <property type="entry name" value="Heme oxygenase-like"/>
    <property type="match status" value="1"/>
</dbReference>
<dbReference type="GO" id="GO:0009102">
    <property type="term" value="P:biotin biosynthetic process"/>
    <property type="evidence" value="ECO:0007669"/>
    <property type="project" value="InterPro"/>
</dbReference>
<keyword evidence="9" id="KW-1185">Reference proteome</keyword>
<keyword evidence="4" id="KW-0663">Pyridoxal phosphate</keyword>
<dbReference type="Pfam" id="PF02463">
    <property type="entry name" value="SMC_N"/>
    <property type="match status" value="2"/>
</dbReference>
<dbReference type="NCBIfam" id="TIGR00508">
    <property type="entry name" value="bioA"/>
    <property type="match status" value="1"/>
</dbReference>
<dbReference type="InterPro" id="IPR015424">
    <property type="entry name" value="PyrdxlP-dep_Trfase"/>
</dbReference>
<dbReference type="EMBL" id="JAEAOA010001427">
    <property type="protein sequence ID" value="KAK3582349.1"/>
    <property type="molecule type" value="Genomic_DNA"/>
</dbReference>
<evidence type="ECO:0000256" key="4">
    <source>
        <dbReference type="ARBA" id="ARBA00022898"/>
    </source>
</evidence>
<dbReference type="Gene3D" id="6.10.140.1720">
    <property type="match status" value="1"/>
</dbReference>
<feature type="coiled-coil region" evidence="6">
    <location>
        <begin position="1217"/>
        <end position="1258"/>
    </location>
</feature>
<dbReference type="SUPFAM" id="SSF75553">
    <property type="entry name" value="Smc hinge domain"/>
    <property type="match status" value="1"/>
</dbReference>
<dbReference type="GO" id="GO:0005694">
    <property type="term" value="C:chromosome"/>
    <property type="evidence" value="ECO:0007669"/>
    <property type="project" value="InterPro"/>
</dbReference>
<dbReference type="InterPro" id="IPR005814">
    <property type="entry name" value="Aminotrans_3"/>
</dbReference>
<dbReference type="Gene3D" id="3.40.640.10">
    <property type="entry name" value="Type I PLP-dependent aspartate aminotransferase-like (Major domain)"/>
    <property type="match status" value="1"/>
</dbReference>
<dbReference type="InterPro" id="IPR005815">
    <property type="entry name" value="BioA"/>
</dbReference>
<feature type="domain" description="SMC hinge" evidence="7">
    <location>
        <begin position="1030"/>
        <end position="1167"/>
    </location>
</feature>
<gene>
    <name evidence="8" type="ORF">CHS0354_023892</name>
</gene>
<dbReference type="InterPro" id="IPR003395">
    <property type="entry name" value="RecF/RecN/SMC_N"/>
</dbReference>
<evidence type="ECO:0000256" key="2">
    <source>
        <dbReference type="ARBA" id="ARBA00008954"/>
    </source>
</evidence>
<evidence type="ECO:0000313" key="9">
    <source>
        <dbReference type="Proteomes" id="UP001195483"/>
    </source>
</evidence>
<dbReference type="CDD" id="cd03278">
    <property type="entry name" value="ABC_SMC_barmotin"/>
    <property type="match status" value="1"/>
</dbReference>
<evidence type="ECO:0000313" key="8">
    <source>
        <dbReference type="EMBL" id="KAK3582349.1"/>
    </source>
</evidence>
<protein>
    <recommendedName>
        <fullName evidence="7">SMC hinge domain-containing protein</fullName>
    </recommendedName>
</protein>
<dbReference type="Pfam" id="PF06470">
    <property type="entry name" value="SMC_hinge"/>
    <property type="match status" value="1"/>
</dbReference>
<dbReference type="HAMAP" id="MF_01894">
    <property type="entry name" value="Smc_prok"/>
    <property type="match status" value="1"/>
</dbReference>
<dbReference type="Pfam" id="PF00202">
    <property type="entry name" value="Aminotran_3"/>
    <property type="match status" value="1"/>
</dbReference>
<evidence type="ECO:0000259" key="7">
    <source>
        <dbReference type="SMART" id="SM00968"/>
    </source>
</evidence>
<dbReference type="InterPro" id="IPR027417">
    <property type="entry name" value="P-loop_NTPase"/>
</dbReference>
<dbReference type="PANTHER" id="PTHR43977">
    <property type="entry name" value="STRUCTURAL MAINTENANCE OF CHROMOSOMES PROTEIN 3"/>
    <property type="match status" value="1"/>
</dbReference>
<keyword evidence="3" id="KW-0949">S-adenosyl-L-methionine</keyword>
<dbReference type="InterPro" id="IPR016084">
    <property type="entry name" value="Haem_Oase-like_multi-hlx"/>
</dbReference>
<dbReference type="SMART" id="SM00968">
    <property type="entry name" value="SMC_hinge"/>
    <property type="match status" value="1"/>
</dbReference>
<feature type="coiled-coil region" evidence="6">
    <location>
        <begin position="841"/>
        <end position="875"/>
    </location>
</feature>
<dbReference type="SUPFAM" id="SSF52540">
    <property type="entry name" value="P-loop containing nucleoside triphosphate hydrolases"/>
    <property type="match status" value="1"/>
</dbReference>
<dbReference type="SUPFAM" id="SSF53383">
    <property type="entry name" value="PLP-dependent transferases"/>
    <property type="match status" value="1"/>
</dbReference>
<feature type="coiled-coil region" evidence="6">
    <location>
        <begin position="1287"/>
        <end position="1342"/>
    </location>
</feature>
<dbReference type="GO" id="GO:0005524">
    <property type="term" value="F:ATP binding"/>
    <property type="evidence" value="ECO:0007669"/>
    <property type="project" value="InterPro"/>
</dbReference>
<comment type="similarity">
    <text evidence="2">Belongs to the class-III pyridoxal-phosphate-dependent aminotransferase family.</text>
</comment>
<sequence>MPIYWEKIFRSFGIDNEQSRSIILDEEYHTDLWKKWSNEFVYVSTFPSLEYMKTQFMEMTSSELLGAVQAFEIQQPEVAKTKKEGLVKYYGFEREKLKYFEEHEKEDVHIAFGQRIANEYANRAEYELGFEKGQKIIYASLDAFMEEMLGLFERDAKVIWHPYTQMKTQSHSIGIVKGKGGWLFDEFGNKFLDAISSWWVNLHGHSHPYIAEKITEQLHELQQCIFAGFTHKSAVALAERLLQKSKGFSKVFFSDDGSTAVEVALKMAIQYWKNKDVRKDWIVALEGAYHGDTFGAMSVSGRGIFTAAFDSYLVDVKFVPFPSDEERSLNALFKLLNTGRVAAVILEPLIQGASGMRMYSSRVLEEMIKLTKKNDALVILDEVMTGFGRTGKIFASMYIDIEVDVMCLSKGITGGVLPLGATLCKKHIYEEFLSEIDNKTFYHGHSYTGNALSTAAGCASLDLLEKKETSLQLEMIASLNCQFVEELRAKRKAINPRSLGTILALEINHPKQNYLKIFGFKSFANKLLVTFDSELTGIVGPNGCGKTNIVDAVRWALGEQKTSVLRSEKMENVIFNGTQKKKASSMTEVSLTIQNNKKILPSEYIEVTLTRRLYRDGESEYLLNKVPCRLKDITDLFSDTGMGSDAYSVIELKMIEQILSESGNEKRKLFEEAAGITKYKQRRKQAIKKLETTIIDIGRINDIISELEKKVSNLEKQSKRAEKALKTKGRLKELETLAASIILKKTSAILKDLEIKNSEVLSEKIALENELELNEKDILEVKTQLDIIDLKRSNIQSELTRQGDLFNQLDKKIYDKNHRKKQLREKIIYGAKEIDDLNLAKETLTYDYQSTKQLLDNAERECKEQKKSYEDLSQVFSEKESVLKAKRVEMENLQSTVISDSKVVSSIEANTESLKHRIESIEKKIADFKISIESSEENVSLKETLYQDLLEKGKTLQQSKQNNELELEGLKKKLSAIEEKINTEKQHYFELSKEDSSKLQKRSFLNSLFESYEGLPEGIKFLEKESKPTIKGIGTLGDLISTDEEYRTAVEVALAEAASYYVVYTEEEAKEAIQLLKKSEKGRVTFIMLEKFYKYKKQIEEIQKGEKLKSIRTLFNCFEKKIEEKMLQKGVFLTDVVRCNEQIRVVLDLIASHLVITENIEDAKFISNNNLYYEFVTKMGERYSGKGIIKSGANNVQQESSTRIGKREELQQLELDIATIKSRMQESKYALEQLEVEQQNINERIKKYEHHLKNAISDELENERKATQIKYEIQNIKAEIIKDNGLVNKENKEKEECNANFNDLNEKKENATRQLEKTNQLVNELKKEYDKFEVEIQELAGTVGVAQVRLKETEFLIQKLINDAGSIEKEQKKVYERLQVLEKDLANASVEIESIDSELSSLEEEKRKSIEEKNKLLETFNTEGNLYSKVRALVNSKESQFKEKSRRREVISQMLLEFQQINFENTFKADSIIKRMTETYGINLNLLAFQSGESINKVSDTSMTQNGSYSTNELMQVQSTELSNEETFEFYQNEIEKLKETLKGIGAVNELAFEEFKEENERFVFLQNQRNDLLNAEGQLKGAIEEINKTATEKFMVVFEQARTNFIELFRKLFNEGDEADLILTPSEDVLESDIEIIAKPKGKKPQSVNLLSSGEKALTAIALLFAIYSIKPSPFCILDEVDAPLDDANVDRFIKLIKTFSNQTQFIMVTHNKRTMEFAGKLFGITMEEQGVSKLVSVKLEEAQQYGI</sequence>